<protein>
    <recommendedName>
        <fullName evidence="4 7">Signal peptidase I</fullName>
        <ecNumber evidence="4 7">3.4.21.89</ecNumber>
    </recommendedName>
</protein>
<evidence type="ECO:0000313" key="9">
    <source>
        <dbReference type="EMBL" id="GLK11478.1"/>
    </source>
</evidence>
<dbReference type="InterPro" id="IPR000223">
    <property type="entry name" value="Pept_S26A_signal_pept_1"/>
</dbReference>
<dbReference type="PRINTS" id="PR00727">
    <property type="entry name" value="LEADERPTASE"/>
</dbReference>
<dbReference type="PANTHER" id="PTHR43390:SF1">
    <property type="entry name" value="CHLOROPLAST PROCESSING PEPTIDASE"/>
    <property type="match status" value="1"/>
</dbReference>
<dbReference type="EMBL" id="BSEV01000011">
    <property type="protein sequence ID" value="GLK11478.1"/>
    <property type="molecule type" value="Genomic_DNA"/>
</dbReference>
<dbReference type="AlphaFoldDB" id="A0A9W6I4E4"/>
<dbReference type="Gene3D" id="2.10.109.10">
    <property type="entry name" value="Umud Fragment, subunit A"/>
    <property type="match status" value="1"/>
</dbReference>
<keyword evidence="7" id="KW-0472">Membrane</keyword>
<keyword evidence="7" id="KW-1133">Transmembrane helix</keyword>
<evidence type="ECO:0000313" key="10">
    <source>
        <dbReference type="Proteomes" id="UP001143474"/>
    </source>
</evidence>
<dbReference type="GO" id="GO:0006465">
    <property type="term" value="P:signal peptide processing"/>
    <property type="evidence" value="ECO:0007669"/>
    <property type="project" value="InterPro"/>
</dbReference>
<dbReference type="Proteomes" id="UP001143474">
    <property type="component" value="Unassembled WGS sequence"/>
</dbReference>
<feature type="active site" evidence="6">
    <location>
        <position position="57"/>
    </location>
</feature>
<dbReference type="Pfam" id="PF10502">
    <property type="entry name" value="Peptidase_S26"/>
    <property type="match status" value="1"/>
</dbReference>
<evidence type="ECO:0000256" key="7">
    <source>
        <dbReference type="RuleBase" id="RU362042"/>
    </source>
</evidence>
<dbReference type="PANTHER" id="PTHR43390">
    <property type="entry name" value="SIGNAL PEPTIDASE I"/>
    <property type="match status" value="1"/>
</dbReference>
<feature type="transmembrane region" description="Helical" evidence="7">
    <location>
        <begin position="31"/>
        <end position="52"/>
    </location>
</feature>
<feature type="domain" description="Peptidase S26" evidence="8">
    <location>
        <begin position="29"/>
        <end position="219"/>
    </location>
</feature>
<evidence type="ECO:0000256" key="3">
    <source>
        <dbReference type="ARBA" id="ARBA00009370"/>
    </source>
</evidence>
<evidence type="ECO:0000256" key="4">
    <source>
        <dbReference type="ARBA" id="ARBA00013208"/>
    </source>
</evidence>
<feature type="active site" evidence="6">
    <location>
        <position position="129"/>
    </location>
</feature>
<keyword evidence="5 7" id="KW-0378">Hydrolase</keyword>
<comment type="catalytic activity">
    <reaction evidence="1 7">
        <text>Cleavage of hydrophobic, N-terminal signal or leader sequences from secreted and periplasmic proteins.</text>
        <dbReference type="EC" id="3.4.21.89"/>
    </reaction>
</comment>
<proteinExistence type="inferred from homology"/>
<evidence type="ECO:0000256" key="2">
    <source>
        <dbReference type="ARBA" id="ARBA00004401"/>
    </source>
</evidence>
<dbReference type="PROSITE" id="PS00761">
    <property type="entry name" value="SPASE_I_3"/>
    <property type="match status" value="1"/>
</dbReference>
<comment type="similarity">
    <text evidence="3 7">Belongs to the peptidase S26 family.</text>
</comment>
<dbReference type="InterPro" id="IPR036286">
    <property type="entry name" value="LexA/Signal_pep-like_sf"/>
</dbReference>
<reference evidence="9" key="2">
    <citation type="submission" date="2023-01" db="EMBL/GenBank/DDBJ databases">
        <authorList>
            <person name="Sun Q."/>
            <person name="Evtushenko L."/>
        </authorList>
    </citation>
    <scope>NUCLEOTIDE SEQUENCE</scope>
    <source>
        <strain evidence="9">VKM Ac-2007</strain>
    </source>
</reference>
<sequence>MRVVAEDMEQPAQKASKKAPKKGSLWRELPIMVAVALLLALLIKTFIVQAFYIPSGSMENTLLINDQVLVNKLVYRVRDIERGDVVVFAGVDSWKGEAEFEEPSNPVTGALRWVGSVFGLVPGERDFIKRVIGLPGDKVKCCDAKGRLTVNGVPLVEDYLYPGDKPSEIPFEITVPQGRLWVMGDHRFVSSDSRFHQRDPGGGAIPQEQVIGRAFVIVWPFSHATTLPIPDTFSQPALRAAEIVGSEAPLVLGLAGAVPLMHWRRRRLRRRA</sequence>
<dbReference type="CDD" id="cd06530">
    <property type="entry name" value="S26_SPase_I"/>
    <property type="match status" value="1"/>
</dbReference>
<dbReference type="InterPro" id="IPR019758">
    <property type="entry name" value="Pept_S26A_signal_pept_1_CS"/>
</dbReference>
<evidence type="ECO:0000256" key="5">
    <source>
        <dbReference type="ARBA" id="ARBA00022801"/>
    </source>
</evidence>
<accession>A0A9W6I4E4</accession>
<dbReference type="EC" id="3.4.21.89" evidence="4 7"/>
<evidence type="ECO:0000259" key="8">
    <source>
        <dbReference type="Pfam" id="PF10502"/>
    </source>
</evidence>
<dbReference type="SUPFAM" id="SSF51306">
    <property type="entry name" value="LexA/Signal peptidase"/>
    <property type="match status" value="1"/>
</dbReference>
<comment type="subcellular location">
    <subcellularLocation>
        <location evidence="2">Cell membrane</location>
        <topology evidence="2">Single-pass type II membrane protein</topology>
    </subcellularLocation>
    <subcellularLocation>
        <location evidence="7">Membrane</location>
        <topology evidence="7">Single-pass type II membrane protein</topology>
    </subcellularLocation>
</comment>
<keyword evidence="7" id="KW-0812">Transmembrane</keyword>
<evidence type="ECO:0000256" key="1">
    <source>
        <dbReference type="ARBA" id="ARBA00000677"/>
    </source>
</evidence>
<dbReference type="GO" id="GO:0005886">
    <property type="term" value="C:plasma membrane"/>
    <property type="evidence" value="ECO:0007669"/>
    <property type="project" value="UniProtKB-SubCell"/>
</dbReference>
<keyword evidence="7" id="KW-0645">Protease</keyword>
<name>A0A9W6I4E4_9ACTN</name>
<reference evidence="9" key="1">
    <citation type="journal article" date="2014" name="Int. J. Syst. Evol. Microbiol.">
        <title>Complete genome sequence of Corynebacterium casei LMG S-19264T (=DSM 44701T), isolated from a smear-ripened cheese.</title>
        <authorList>
            <consortium name="US DOE Joint Genome Institute (JGI-PGF)"/>
            <person name="Walter F."/>
            <person name="Albersmeier A."/>
            <person name="Kalinowski J."/>
            <person name="Ruckert C."/>
        </authorList>
    </citation>
    <scope>NUCLEOTIDE SEQUENCE</scope>
    <source>
        <strain evidence="9">VKM Ac-2007</strain>
    </source>
</reference>
<gene>
    <name evidence="9" type="ORF">GCM10017600_48850</name>
</gene>
<dbReference type="GO" id="GO:0009003">
    <property type="term" value="F:signal peptidase activity"/>
    <property type="evidence" value="ECO:0007669"/>
    <property type="project" value="UniProtKB-EC"/>
</dbReference>
<dbReference type="InterPro" id="IPR019533">
    <property type="entry name" value="Peptidase_S26"/>
</dbReference>
<comment type="caution">
    <text evidence="9">The sequence shown here is derived from an EMBL/GenBank/DDBJ whole genome shotgun (WGS) entry which is preliminary data.</text>
</comment>
<dbReference type="GO" id="GO:0004252">
    <property type="term" value="F:serine-type endopeptidase activity"/>
    <property type="evidence" value="ECO:0007669"/>
    <property type="project" value="InterPro"/>
</dbReference>
<keyword evidence="10" id="KW-1185">Reference proteome</keyword>
<organism evidence="9 10">
    <name type="scientific">Streptosporangium carneum</name>
    <dbReference type="NCBI Taxonomy" id="47481"/>
    <lineage>
        <taxon>Bacteria</taxon>
        <taxon>Bacillati</taxon>
        <taxon>Actinomycetota</taxon>
        <taxon>Actinomycetes</taxon>
        <taxon>Streptosporangiales</taxon>
        <taxon>Streptosporangiaceae</taxon>
        <taxon>Streptosporangium</taxon>
    </lineage>
</organism>
<dbReference type="NCBIfam" id="TIGR02227">
    <property type="entry name" value="sigpep_I_bact"/>
    <property type="match status" value="1"/>
</dbReference>
<evidence type="ECO:0000256" key="6">
    <source>
        <dbReference type="PIRSR" id="PIRSR600223-1"/>
    </source>
</evidence>